<keyword evidence="3" id="KW-1185">Reference proteome</keyword>
<proteinExistence type="predicted"/>
<dbReference type="InterPro" id="IPR036397">
    <property type="entry name" value="RNaseH_sf"/>
</dbReference>
<feature type="domain" description="Exonuclease" evidence="1">
    <location>
        <begin position="18"/>
        <end position="144"/>
    </location>
</feature>
<sequence>MVTYENGEKANDIKSYRFCPTVAKMDPQAEATHGISMEQLRGEPTFESKAVEIRDTLAQANSLMGYNLRFDLKMLQAEYCTAGVEPLALAGVAIIDPFFIWDAQRRKCKGERRKLVNAHQVFLGEPMENAHNAAADIIATAHVYNAMVEDFHLAGLDGAAIDRMYRGNKIDFEGKFVRNPQGEVVFNFGQHKGMAVVDPSFKSYLDWMVSRGDFFPDARRIAELARKFSTDKDTFNATIGDSHRQHVLA</sequence>
<organism evidence="2 3">
    <name type="scientific">Seminavis robusta</name>
    <dbReference type="NCBI Taxonomy" id="568900"/>
    <lineage>
        <taxon>Eukaryota</taxon>
        <taxon>Sar</taxon>
        <taxon>Stramenopiles</taxon>
        <taxon>Ochrophyta</taxon>
        <taxon>Bacillariophyta</taxon>
        <taxon>Bacillariophyceae</taxon>
        <taxon>Bacillariophycidae</taxon>
        <taxon>Naviculales</taxon>
        <taxon>Naviculaceae</taxon>
        <taxon>Seminavis</taxon>
    </lineage>
</organism>
<dbReference type="InterPro" id="IPR013520">
    <property type="entry name" value="Ribonucl_H"/>
</dbReference>
<dbReference type="InterPro" id="IPR012337">
    <property type="entry name" value="RNaseH-like_sf"/>
</dbReference>
<dbReference type="Pfam" id="PF00929">
    <property type="entry name" value="RNase_T"/>
    <property type="match status" value="1"/>
</dbReference>
<name>A0A9N8HJL1_9STRA</name>
<dbReference type="EMBL" id="CAICTM010000668">
    <property type="protein sequence ID" value="CAB9514705.1"/>
    <property type="molecule type" value="Genomic_DNA"/>
</dbReference>
<reference evidence="2" key="1">
    <citation type="submission" date="2020-06" db="EMBL/GenBank/DDBJ databases">
        <authorList>
            <consortium name="Plant Systems Biology data submission"/>
        </authorList>
    </citation>
    <scope>NUCLEOTIDE SEQUENCE</scope>
    <source>
        <strain evidence="2">D6</strain>
    </source>
</reference>
<comment type="caution">
    <text evidence="2">The sequence shown here is derived from an EMBL/GenBank/DDBJ whole genome shotgun (WGS) entry which is preliminary data.</text>
</comment>
<dbReference type="Proteomes" id="UP001153069">
    <property type="component" value="Unassembled WGS sequence"/>
</dbReference>
<evidence type="ECO:0000259" key="1">
    <source>
        <dbReference type="Pfam" id="PF00929"/>
    </source>
</evidence>
<dbReference type="Gene3D" id="3.30.420.10">
    <property type="entry name" value="Ribonuclease H-like superfamily/Ribonuclease H"/>
    <property type="match status" value="1"/>
</dbReference>
<dbReference type="SUPFAM" id="SSF53098">
    <property type="entry name" value="Ribonuclease H-like"/>
    <property type="match status" value="1"/>
</dbReference>
<gene>
    <name evidence="2" type="ORF">SEMRO_669_G184580.1</name>
</gene>
<dbReference type="GO" id="GO:0003676">
    <property type="term" value="F:nucleic acid binding"/>
    <property type="evidence" value="ECO:0007669"/>
    <property type="project" value="InterPro"/>
</dbReference>
<dbReference type="CDD" id="cd06127">
    <property type="entry name" value="DEDDh"/>
    <property type="match status" value="1"/>
</dbReference>
<dbReference type="AlphaFoldDB" id="A0A9N8HJL1"/>
<evidence type="ECO:0000313" key="3">
    <source>
        <dbReference type="Proteomes" id="UP001153069"/>
    </source>
</evidence>
<protein>
    <submittedName>
        <fullName evidence="2">EXOIII</fullName>
    </submittedName>
</protein>
<accession>A0A9N8HJL1</accession>
<evidence type="ECO:0000313" key="2">
    <source>
        <dbReference type="EMBL" id="CAB9514705.1"/>
    </source>
</evidence>